<dbReference type="Pfam" id="PF00551">
    <property type="entry name" value="Formyl_trans_N"/>
    <property type="match status" value="1"/>
</dbReference>
<dbReference type="InterPro" id="IPR002376">
    <property type="entry name" value="Formyl_transf_N"/>
</dbReference>
<protein>
    <recommendedName>
        <fullName evidence="1">Formyl transferase N-terminal domain-containing protein</fullName>
    </recommendedName>
</protein>
<sequence>MSRTELEMAKTYGIPELPARMPADVQLVGADLNSNDCRQWLVNTVSESDPAIFVFLDQLLHDWWISLARGQIINAHSAVLPHARGMFAIEQVAASQDFSRFVRAAGATAHYVDNGVDTGPVILARRLAAPFSHESIWSCKGQSFLTAFDLILQLAESLRDDPESLPVGHRLDARDAPVFSRREFTPSVRAAAEQGFLAMKSRDAMSSANASASVAQSR</sequence>
<dbReference type="Gene3D" id="3.40.50.170">
    <property type="entry name" value="Formyl transferase, N-terminal domain"/>
    <property type="match status" value="1"/>
</dbReference>
<evidence type="ECO:0000313" key="3">
    <source>
        <dbReference type="Proteomes" id="UP000669179"/>
    </source>
</evidence>
<dbReference type="AlphaFoldDB" id="A0A939PQF4"/>
<dbReference type="InterPro" id="IPR036477">
    <property type="entry name" value="Formyl_transf_N_sf"/>
</dbReference>
<dbReference type="RefSeq" id="WP_208261319.1">
    <property type="nucleotide sequence ID" value="NZ_JAGEOJ010000020.1"/>
</dbReference>
<proteinExistence type="predicted"/>
<dbReference type="Proteomes" id="UP000669179">
    <property type="component" value="Unassembled WGS sequence"/>
</dbReference>
<reference evidence="2" key="1">
    <citation type="submission" date="2021-03" db="EMBL/GenBank/DDBJ databases">
        <authorList>
            <person name="Kanchanasin P."/>
            <person name="Saeng-In P."/>
            <person name="Phongsopitanun W."/>
            <person name="Yuki M."/>
            <person name="Kudo T."/>
            <person name="Ohkuma M."/>
            <person name="Tanasupawat S."/>
        </authorList>
    </citation>
    <scope>NUCLEOTIDE SEQUENCE</scope>
    <source>
        <strain evidence="2">GKU 128</strain>
    </source>
</reference>
<evidence type="ECO:0000259" key="1">
    <source>
        <dbReference type="Pfam" id="PF00551"/>
    </source>
</evidence>
<keyword evidence="3" id="KW-1185">Reference proteome</keyword>
<accession>A0A939PQF4</accession>
<feature type="domain" description="Formyl transferase N-terminal" evidence="1">
    <location>
        <begin position="49"/>
        <end position="126"/>
    </location>
</feature>
<dbReference type="SUPFAM" id="SSF53328">
    <property type="entry name" value="Formyltransferase"/>
    <property type="match status" value="1"/>
</dbReference>
<name>A0A939PQF4_9ACTN</name>
<evidence type="ECO:0000313" key="2">
    <source>
        <dbReference type="EMBL" id="MBO2453289.1"/>
    </source>
</evidence>
<organism evidence="2 3">
    <name type="scientific">Actinomadura barringtoniae</name>
    <dbReference type="NCBI Taxonomy" id="1427535"/>
    <lineage>
        <taxon>Bacteria</taxon>
        <taxon>Bacillati</taxon>
        <taxon>Actinomycetota</taxon>
        <taxon>Actinomycetes</taxon>
        <taxon>Streptosporangiales</taxon>
        <taxon>Thermomonosporaceae</taxon>
        <taxon>Actinomadura</taxon>
    </lineage>
</organism>
<dbReference type="EMBL" id="JAGEOJ010000020">
    <property type="protein sequence ID" value="MBO2453289.1"/>
    <property type="molecule type" value="Genomic_DNA"/>
</dbReference>
<gene>
    <name evidence="2" type="ORF">J4573_39770</name>
</gene>
<comment type="caution">
    <text evidence="2">The sequence shown here is derived from an EMBL/GenBank/DDBJ whole genome shotgun (WGS) entry which is preliminary data.</text>
</comment>